<accession>A0A8S5PSL1</accession>
<name>A0A8S5PSL1_9CAUD</name>
<reference evidence="1" key="1">
    <citation type="journal article" date="2021" name="Proc. Natl. Acad. Sci. U.S.A.">
        <title>A Catalog of Tens of Thousands of Viruses from Human Metagenomes Reveals Hidden Associations with Chronic Diseases.</title>
        <authorList>
            <person name="Tisza M.J."/>
            <person name="Buck C.B."/>
        </authorList>
    </citation>
    <scope>NUCLEOTIDE SEQUENCE</scope>
    <source>
        <strain evidence="1">Ct96x5</strain>
    </source>
</reference>
<dbReference type="InterPro" id="IPR023214">
    <property type="entry name" value="HAD_sf"/>
</dbReference>
<dbReference type="EMBL" id="BK015488">
    <property type="protein sequence ID" value="DAE09499.1"/>
    <property type="molecule type" value="Genomic_DNA"/>
</dbReference>
<dbReference type="Gene3D" id="3.40.50.1000">
    <property type="entry name" value="HAD superfamily/HAD-like"/>
    <property type="match status" value="1"/>
</dbReference>
<protein>
    <submittedName>
        <fullName evidence="1">Nucleotidase 5'-nucleotidase</fullName>
    </submittedName>
</protein>
<organism evidence="1">
    <name type="scientific">Siphoviridae sp. ct96x5</name>
    <dbReference type="NCBI Taxonomy" id="2825367"/>
    <lineage>
        <taxon>Viruses</taxon>
        <taxon>Duplodnaviria</taxon>
        <taxon>Heunggongvirae</taxon>
        <taxon>Uroviricota</taxon>
        <taxon>Caudoviricetes</taxon>
    </lineage>
</organism>
<sequence length="126" mass="14265">MCDWKRAIAIDFDGTLCQSQYPDIGDPNWSIIYQAIQEQKHGAGLILWTCREGELLSDAIKACAEWGLHFDAVNDSLPEWKEHFGSDCRKIGADEYWDDKAKPVKNGCLVDCVYDCEVMKGMVSNE</sequence>
<dbReference type="InterPro" id="IPR036412">
    <property type="entry name" value="HAD-like_sf"/>
</dbReference>
<proteinExistence type="predicted"/>
<dbReference type="SUPFAM" id="SSF56784">
    <property type="entry name" value="HAD-like"/>
    <property type="match status" value="1"/>
</dbReference>
<evidence type="ECO:0000313" key="1">
    <source>
        <dbReference type="EMBL" id="DAE09499.1"/>
    </source>
</evidence>